<proteinExistence type="predicted"/>
<dbReference type="AlphaFoldDB" id="O33137"/>
<reference evidence="1" key="3">
    <citation type="submission" date="1997-09" db="EMBL/GenBank/DDBJ databases">
        <authorList>
            <person name="Parkhill J."/>
            <person name="Barrell B.G."/>
            <person name="Rajandream M.A."/>
        </authorList>
    </citation>
    <scope>NUCLEOTIDE SEQUENCE</scope>
</reference>
<name>O33137_MYCLR</name>
<evidence type="ECO:0000313" key="1">
    <source>
        <dbReference type="EMBL" id="CAB16157.1"/>
    </source>
</evidence>
<accession>O33137</accession>
<reference evidence="1" key="2">
    <citation type="submission" date="1997-09" db="EMBL/GenBank/DDBJ databases">
        <authorList>
            <person name="Seeger K."/>
            <person name="Harris D."/>
        </authorList>
    </citation>
    <scope>NUCLEOTIDE SEQUENCE</scope>
</reference>
<gene>
    <name evidence="1" type="primary">MLCL536.14</name>
</gene>
<sequence>MPNGVTRQWIAAQAHLTRPTGTEECHDYRDTLCPSLNPWATEALATYQTPSTVMLTTNSGVTAVAEKLRGSHGPRLRPCSGRLAPISHESATLVRYSAQDPS</sequence>
<organism evidence="1">
    <name type="scientific">Mycobacterium leprae</name>
    <dbReference type="NCBI Taxonomy" id="1769"/>
    <lineage>
        <taxon>Bacteria</taxon>
        <taxon>Bacillati</taxon>
        <taxon>Actinomycetota</taxon>
        <taxon>Actinomycetes</taxon>
        <taxon>Mycobacteriales</taxon>
        <taxon>Mycobacteriaceae</taxon>
        <taxon>Mycobacterium</taxon>
    </lineage>
</organism>
<protein>
    <submittedName>
        <fullName evidence="1">Uncharacterized protein</fullName>
    </submittedName>
</protein>
<dbReference type="PIR" id="T11006">
    <property type="entry name" value="T11006"/>
</dbReference>
<reference evidence="1" key="1">
    <citation type="journal article" date="1993" name="Mol. Microbiol.">
        <title>Use of an ordered cosmid library to deduce the genomic organization of Mycobacterium leprae.</title>
        <authorList>
            <person name="Eiglmeier K."/>
            <person name="Honore N."/>
            <person name="Woods S.A."/>
            <person name="Caudron B."/>
            <person name="Cole S.T."/>
        </authorList>
    </citation>
    <scope>NUCLEOTIDE SEQUENCE</scope>
</reference>
<dbReference type="EMBL" id="Z99125">
    <property type="protein sequence ID" value="CAB16157.1"/>
    <property type="molecule type" value="Genomic_DNA"/>
</dbReference>